<sequence length="108" mass="12245">MKKSMRWTLAVALFAGGIAIAVADAELLGAVFWFGLLLIIASLLWLAMEYATMKDENEKANPLFSIRKAKRIVYENHRISEGRRHSDIDEVDDLDARNIKEIPADRKT</sequence>
<accession>A0A9X1P2G6</accession>
<keyword evidence="1" id="KW-0812">Transmembrane</keyword>
<dbReference type="Proteomes" id="UP001139035">
    <property type="component" value="Unassembled WGS sequence"/>
</dbReference>
<gene>
    <name evidence="2" type="ORF">LZD57_14070</name>
</gene>
<comment type="caution">
    <text evidence="2">The sequence shown here is derived from an EMBL/GenBank/DDBJ whole genome shotgun (WGS) entry which is preliminary data.</text>
</comment>
<dbReference type="EMBL" id="JAJUWU010000014">
    <property type="protein sequence ID" value="MCE7029120.1"/>
    <property type="molecule type" value="Genomic_DNA"/>
</dbReference>
<reference evidence="2" key="1">
    <citation type="submission" date="2022-01" db="EMBL/GenBank/DDBJ databases">
        <title>Jiella avicenniae sp. nov., a novel endophytic bacterium isolated from bark of Avicennia marina.</title>
        <authorList>
            <person name="Tuo L."/>
        </authorList>
    </citation>
    <scope>NUCLEOTIDE SEQUENCE</scope>
    <source>
        <strain evidence="2">CBK1P-4</strain>
    </source>
</reference>
<protein>
    <submittedName>
        <fullName evidence="2">Uncharacterized protein</fullName>
    </submittedName>
</protein>
<evidence type="ECO:0000313" key="3">
    <source>
        <dbReference type="Proteomes" id="UP001139035"/>
    </source>
</evidence>
<dbReference type="RefSeq" id="WP_233720117.1">
    <property type="nucleotide sequence ID" value="NZ_JAJUWU010000014.1"/>
</dbReference>
<proteinExistence type="predicted"/>
<keyword evidence="1" id="KW-1133">Transmembrane helix</keyword>
<dbReference type="AlphaFoldDB" id="A0A9X1P2G6"/>
<name>A0A9X1P2G6_9HYPH</name>
<evidence type="ECO:0000256" key="1">
    <source>
        <dbReference type="SAM" id="Phobius"/>
    </source>
</evidence>
<organism evidence="2 3">
    <name type="scientific">Jiella avicenniae</name>
    <dbReference type="NCBI Taxonomy" id="2907202"/>
    <lineage>
        <taxon>Bacteria</taxon>
        <taxon>Pseudomonadati</taxon>
        <taxon>Pseudomonadota</taxon>
        <taxon>Alphaproteobacteria</taxon>
        <taxon>Hyphomicrobiales</taxon>
        <taxon>Aurantimonadaceae</taxon>
        <taxon>Jiella</taxon>
    </lineage>
</organism>
<feature type="transmembrane region" description="Helical" evidence="1">
    <location>
        <begin position="31"/>
        <end position="51"/>
    </location>
</feature>
<keyword evidence="1" id="KW-0472">Membrane</keyword>
<evidence type="ECO:0000313" key="2">
    <source>
        <dbReference type="EMBL" id="MCE7029120.1"/>
    </source>
</evidence>
<keyword evidence="3" id="KW-1185">Reference proteome</keyword>